<evidence type="ECO:0000313" key="1">
    <source>
        <dbReference type="EMBL" id="KAK3062930.1"/>
    </source>
</evidence>
<sequence length="189" mass="21424">MTRMNNDRAARPRFKKRSGASYRPDYSLHTHDSSRTQDDHRASNSGTLHGGDHWQPPLPREPAPPPPSREPPKGPRDGGAMHQFGNSFIPINGSTADEFSFRSNAQAPRFPAQHQNGYNGTSHQQTRRRYGQANGHRPMRNRFTASDRSIINAKRERTPERLDGMNEGQARFRPIDELSESEAEMDLEP</sequence>
<accession>A0ACC3D730</accession>
<organism evidence="1 2">
    <name type="scientific">Coniosporium uncinatum</name>
    <dbReference type="NCBI Taxonomy" id="93489"/>
    <lineage>
        <taxon>Eukaryota</taxon>
        <taxon>Fungi</taxon>
        <taxon>Dikarya</taxon>
        <taxon>Ascomycota</taxon>
        <taxon>Pezizomycotina</taxon>
        <taxon>Dothideomycetes</taxon>
        <taxon>Dothideomycetes incertae sedis</taxon>
        <taxon>Coniosporium</taxon>
    </lineage>
</organism>
<dbReference type="Proteomes" id="UP001186974">
    <property type="component" value="Unassembled WGS sequence"/>
</dbReference>
<reference evidence="1" key="1">
    <citation type="submission" date="2024-09" db="EMBL/GenBank/DDBJ databases">
        <title>Black Yeasts Isolated from many extreme environments.</title>
        <authorList>
            <person name="Coleine C."/>
            <person name="Stajich J.E."/>
            <person name="Selbmann L."/>
        </authorList>
    </citation>
    <scope>NUCLEOTIDE SEQUENCE</scope>
    <source>
        <strain evidence="1">CCFEE 5737</strain>
    </source>
</reference>
<feature type="non-terminal residue" evidence="1">
    <location>
        <position position="189"/>
    </location>
</feature>
<proteinExistence type="predicted"/>
<protein>
    <submittedName>
        <fullName evidence="1">Uncharacterized protein</fullName>
    </submittedName>
</protein>
<name>A0ACC3D730_9PEZI</name>
<keyword evidence="2" id="KW-1185">Reference proteome</keyword>
<dbReference type="EMBL" id="JAWDJW010007067">
    <property type="protein sequence ID" value="KAK3062930.1"/>
    <property type="molecule type" value="Genomic_DNA"/>
</dbReference>
<comment type="caution">
    <text evidence="1">The sequence shown here is derived from an EMBL/GenBank/DDBJ whole genome shotgun (WGS) entry which is preliminary data.</text>
</comment>
<gene>
    <name evidence="1" type="ORF">LTS18_003083</name>
</gene>
<evidence type="ECO:0000313" key="2">
    <source>
        <dbReference type="Proteomes" id="UP001186974"/>
    </source>
</evidence>